<dbReference type="Pfam" id="PF21304">
    <property type="entry name" value="T3S_SPI-1_N0"/>
    <property type="match status" value="1"/>
</dbReference>
<dbReference type="AlphaFoldDB" id="A0A172Z357"/>
<keyword evidence="1" id="KW-0732">Signal</keyword>
<dbReference type="InterPro" id="IPR038591">
    <property type="entry name" value="NolW-like_sf"/>
</dbReference>
<dbReference type="Gene3D" id="3.55.50.30">
    <property type="match status" value="1"/>
</dbReference>
<protein>
    <submittedName>
        <fullName evidence="3">Type III secretion protein</fullName>
    </submittedName>
</protein>
<evidence type="ECO:0000259" key="2">
    <source>
        <dbReference type="Pfam" id="PF21304"/>
    </source>
</evidence>
<feature type="signal peptide" evidence="1">
    <location>
        <begin position="1"/>
        <end position="15"/>
    </location>
</feature>
<dbReference type="Gene3D" id="3.30.1370.120">
    <property type="match status" value="1"/>
</dbReference>
<accession>A0A172Z357</accession>
<feature type="domain" description="SPI-1 type 3 secretion system secretin N0" evidence="2">
    <location>
        <begin position="28"/>
        <end position="93"/>
    </location>
</feature>
<feature type="chain" id="PRO_5012746087" evidence="1">
    <location>
        <begin position="16"/>
        <end position="188"/>
    </location>
</feature>
<dbReference type="Proteomes" id="UP000077829">
    <property type="component" value="Chromosome"/>
</dbReference>
<dbReference type="InterPro" id="IPR049034">
    <property type="entry name" value="T3S_SPI-1_N0"/>
</dbReference>
<dbReference type="KEGG" id="panr:A7J50_3487"/>
<name>A0A172Z357_9PSED</name>
<dbReference type="EMBL" id="CP015600">
    <property type="protein sequence ID" value="ANF86864.1"/>
    <property type="molecule type" value="Genomic_DNA"/>
</dbReference>
<organism evidence="3 4">
    <name type="scientific">Pseudomonas antarctica</name>
    <dbReference type="NCBI Taxonomy" id="219572"/>
    <lineage>
        <taxon>Bacteria</taxon>
        <taxon>Pseudomonadati</taxon>
        <taxon>Pseudomonadota</taxon>
        <taxon>Gammaproteobacteria</taxon>
        <taxon>Pseudomonadales</taxon>
        <taxon>Pseudomonadaceae</taxon>
        <taxon>Pseudomonas</taxon>
    </lineage>
</organism>
<dbReference type="PATRIC" id="fig|219572.3.peg.3589"/>
<evidence type="ECO:0000313" key="3">
    <source>
        <dbReference type="EMBL" id="ANF86864.1"/>
    </source>
</evidence>
<proteinExistence type="predicted"/>
<sequence precursor="true">MLALLCLFSAGFAHAGEEPEWFSKPYAYVLVDQDVRSALEEFGQNLDVPLVLSEKVRGKARSTIRAATAGEFLQTLCSTNGLTWYFDGNLLYLNSSDEISTKLFKASALNLDQLQGYLNTLDVFGQQLSMRSGPEGDEVFVTGPPPYLALVQQHVDHLQPTAVAAPVARERGVRVFRGAQVSTETPTQ</sequence>
<reference evidence="3 4" key="1">
    <citation type="submission" date="2016-05" db="EMBL/GenBank/DDBJ databases">
        <title>Complete genome sequence of Pseudomonas antarctica PAMC 27494.</title>
        <authorList>
            <person name="Lee J."/>
        </authorList>
    </citation>
    <scope>NUCLEOTIDE SEQUENCE [LARGE SCALE GENOMIC DNA]</scope>
    <source>
        <strain evidence="3 4">PAMC 27494</strain>
    </source>
</reference>
<dbReference type="STRING" id="219572.A7J50_3487"/>
<gene>
    <name evidence="3" type="ORF">A7J50_3487</name>
</gene>
<evidence type="ECO:0000256" key="1">
    <source>
        <dbReference type="SAM" id="SignalP"/>
    </source>
</evidence>
<evidence type="ECO:0000313" key="4">
    <source>
        <dbReference type="Proteomes" id="UP000077829"/>
    </source>
</evidence>